<organism evidence="1 2">
    <name type="scientific">Lacticaseibacillus paracasei</name>
    <name type="common">Lactobacillus paracasei</name>
    <dbReference type="NCBI Taxonomy" id="1597"/>
    <lineage>
        <taxon>Bacteria</taxon>
        <taxon>Bacillati</taxon>
        <taxon>Bacillota</taxon>
        <taxon>Bacilli</taxon>
        <taxon>Lactobacillales</taxon>
        <taxon>Lactobacillaceae</taxon>
        <taxon>Lacticaseibacillus</taxon>
    </lineage>
</organism>
<dbReference type="AlphaFoldDB" id="A0AB36XEW1"/>
<dbReference type="SUPFAM" id="SSF52467">
    <property type="entry name" value="DHS-like NAD/FAD-binding domain"/>
    <property type="match status" value="1"/>
</dbReference>
<name>A0AB36XEW1_LACPA</name>
<dbReference type="RefSeq" id="WP_012491521.1">
    <property type="nucleotide sequence ID" value="NC_010999.1"/>
</dbReference>
<comment type="caution">
    <text evidence="1">The sequence shown here is derived from an EMBL/GenBank/DDBJ whole genome shotgun (WGS) entry which is preliminary data.</text>
</comment>
<proteinExistence type="predicted"/>
<dbReference type="EMBL" id="PKQJ01000001">
    <property type="protein sequence ID" value="PLC47444.1"/>
    <property type="molecule type" value="Genomic_DNA"/>
</dbReference>
<evidence type="ECO:0000313" key="2">
    <source>
        <dbReference type="Proteomes" id="UP000234512"/>
    </source>
</evidence>
<dbReference type="Pfam" id="PF13289">
    <property type="entry name" value="SIR2_2"/>
    <property type="match status" value="1"/>
</dbReference>
<dbReference type="KEGG" id="lcs:LCBD_1442"/>
<dbReference type="InterPro" id="IPR029035">
    <property type="entry name" value="DHS-like_NAD/FAD-binding_dom"/>
</dbReference>
<dbReference type="KEGG" id="lce:LC2W_1410"/>
<sequence length="310" mass="35875">MPWWPQQGQPSPKNFDKNLHVNFEKFLTKVENYRPYLNDEESHKAIYTLNRIYALIKYYCTLTLQDDESHDRFGHIGLLKKALALGSSESRLRIFTTNYDTLIEQAASAIHAIVIDGFDYTESPTFSGELFDWDFVDRIKSNEKDGPSYIPNVIQLYKLHGSVNWQKSSDAVIRKSGKIFKSVDTMIKQAPAKETNSIMVFPRSNKYEQSYEQPYFELFLRFQQALRQKDTLLIVSGFSFGDKHIKQMVETALHTNPNLAIIVADYNIDALSMNWLREAAKTGSRVLMFKKTLSELSEMLPDIQFLQNEV</sequence>
<reference evidence="1 2" key="1">
    <citation type="journal article" date="2018" name="Genome Announc.">
        <title>Draft Genome Sequence of Lactobacillus paracasei DUP 13076, Which Exhibits Potent Antipathogenic Effects against Salmonella enterica Serovars Enteritidis, Typhimurium, and Heidelberg.</title>
        <authorList>
            <person name="Muyyarikkandy M.S."/>
            <person name="Alqahtani F.H."/>
            <person name="Mandoiu I."/>
            <person name="Amalaradjou M.A."/>
        </authorList>
    </citation>
    <scope>NUCLEOTIDE SEQUENCE [LARGE SCALE GENOMIC DNA]</scope>
    <source>
        <strain evidence="1 2">DUP 13076</strain>
    </source>
</reference>
<accession>A0AB36XEW1</accession>
<protein>
    <submittedName>
        <fullName evidence="1">SIR2 family protein</fullName>
    </submittedName>
</protein>
<evidence type="ECO:0000313" key="1">
    <source>
        <dbReference type="EMBL" id="PLC47444.1"/>
    </source>
</evidence>
<gene>
    <name evidence="1" type="ORF">C0Q90_00025</name>
</gene>
<dbReference type="Proteomes" id="UP000234512">
    <property type="component" value="Unassembled WGS sequence"/>
</dbReference>